<keyword evidence="3" id="KW-1185">Reference proteome</keyword>
<protein>
    <submittedName>
        <fullName evidence="2">IS3 family transposase</fullName>
    </submittedName>
</protein>
<evidence type="ECO:0000313" key="2">
    <source>
        <dbReference type="EMBL" id="MFD0959176.1"/>
    </source>
</evidence>
<accession>A0ABW3HNV5</accession>
<dbReference type="InterPro" id="IPR001584">
    <property type="entry name" value="Integrase_cat-core"/>
</dbReference>
<sequence>MIKKELIYLNKYATRSEAEKSIFEYIEVFYNNERIDSSIGYCTPTDFEQQYHFNTVNY</sequence>
<proteinExistence type="predicted"/>
<evidence type="ECO:0000313" key="3">
    <source>
        <dbReference type="Proteomes" id="UP001596989"/>
    </source>
</evidence>
<dbReference type="InterPro" id="IPR050900">
    <property type="entry name" value="Transposase_IS3/IS150/IS904"/>
</dbReference>
<name>A0ABW3HNV5_9BACL</name>
<dbReference type="Proteomes" id="UP001596989">
    <property type="component" value="Unassembled WGS sequence"/>
</dbReference>
<reference evidence="3" key="1">
    <citation type="journal article" date="2019" name="Int. J. Syst. Evol. Microbiol.">
        <title>The Global Catalogue of Microorganisms (GCM) 10K type strain sequencing project: providing services to taxonomists for standard genome sequencing and annotation.</title>
        <authorList>
            <consortium name="The Broad Institute Genomics Platform"/>
            <consortium name="The Broad Institute Genome Sequencing Center for Infectious Disease"/>
            <person name="Wu L."/>
            <person name="Ma J."/>
        </authorList>
    </citation>
    <scope>NUCLEOTIDE SEQUENCE [LARGE SCALE GENOMIC DNA]</scope>
    <source>
        <strain evidence="3">CCUG 59129</strain>
    </source>
</reference>
<dbReference type="PANTHER" id="PTHR46889">
    <property type="entry name" value="TRANSPOSASE INSF FOR INSERTION SEQUENCE IS3B-RELATED"/>
    <property type="match status" value="1"/>
</dbReference>
<organism evidence="2 3">
    <name type="scientific">Paenibacillus chungangensis</name>
    <dbReference type="NCBI Taxonomy" id="696535"/>
    <lineage>
        <taxon>Bacteria</taxon>
        <taxon>Bacillati</taxon>
        <taxon>Bacillota</taxon>
        <taxon>Bacilli</taxon>
        <taxon>Bacillales</taxon>
        <taxon>Paenibacillaceae</taxon>
        <taxon>Paenibacillus</taxon>
    </lineage>
</organism>
<feature type="domain" description="Integrase catalytic" evidence="1">
    <location>
        <begin position="2"/>
        <end position="50"/>
    </location>
</feature>
<evidence type="ECO:0000259" key="1">
    <source>
        <dbReference type="Pfam" id="PF13333"/>
    </source>
</evidence>
<dbReference type="RefSeq" id="WP_377563163.1">
    <property type="nucleotide sequence ID" value="NZ_JBHTJZ010000007.1"/>
</dbReference>
<dbReference type="Pfam" id="PF13333">
    <property type="entry name" value="rve_2"/>
    <property type="match status" value="1"/>
</dbReference>
<dbReference type="EMBL" id="JBHTJZ010000007">
    <property type="protein sequence ID" value="MFD0959176.1"/>
    <property type="molecule type" value="Genomic_DNA"/>
</dbReference>
<comment type="caution">
    <text evidence="2">The sequence shown here is derived from an EMBL/GenBank/DDBJ whole genome shotgun (WGS) entry which is preliminary data.</text>
</comment>
<gene>
    <name evidence="2" type="ORF">ACFQ2I_07220</name>
</gene>